<accession>A0A480A3S5</accession>
<sequence length="236" mass="27132">MPRIRIWTPESDYDSDAVFCIARKIVDYYNYELEIDFAGKSTYSQVARKPGGFKRAVDIYLKKDDLVIFLIDSDGIQSQAQRRKENNSLFNQIQQIVTTSQGKAKLILIVQELEAWLLVDCLGICCYFTDNPKNRNNPDWINFAKRQQPGKTNLIAESESGGKGAKEFLEELSKVILTKKNPNLKNKPNNLKGMKYDEKQSPAIAEYIEINHQTIQRNDSLQEFAQFLQQLGNDQQ</sequence>
<dbReference type="AlphaFoldDB" id="A0A480A3S5"/>
<name>A0A480A3S5_9CYAN</name>
<dbReference type="EMBL" id="BJCE01000052">
    <property type="protein sequence ID" value="GCL36844.1"/>
    <property type="molecule type" value="Genomic_DNA"/>
</dbReference>
<evidence type="ECO:0000313" key="2">
    <source>
        <dbReference type="Proteomes" id="UP000300142"/>
    </source>
</evidence>
<dbReference type="Proteomes" id="UP000300142">
    <property type="component" value="Unassembled WGS sequence"/>
</dbReference>
<evidence type="ECO:0008006" key="3">
    <source>
        <dbReference type="Google" id="ProtNLM"/>
    </source>
</evidence>
<protein>
    <recommendedName>
        <fullName evidence="3">DUF4276 family protein</fullName>
    </recommendedName>
</protein>
<comment type="caution">
    <text evidence="1">The sequence shown here is derived from an EMBL/GenBank/DDBJ whole genome shotgun (WGS) entry which is preliminary data.</text>
</comment>
<reference evidence="2" key="1">
    <citation type="submission" date="2019-02" db="EMBL/GenBank/DDBJ databases">
        <title>Draft genome sequence of Sphaerospermopsis reniformis NIES-1949.</title>
        <authorList>
            <person name="Yamaguchi H."/>
            <person name="Suzuki S."/>
            <person name="Kawachi M."/>
        </authorList>
    </citation>
    <scope>NUCLEOTIDE SEQUENCE [LARGE SCALE GENOMIC DNA]</scope>
    <source>
        <strain evidence="2">NIES-1949</strain>
    </source>
</reference>
<gene>
    <name evidence="1" type="ORF">SR1949_19500</name>
</gene>
<keyword evidence="2" id="KW-1185">Reference proteome</keyword>
<proteinExistence type="predicted"/>
<organism evidence="1 2">
    <name type="scientific">Sphaerospermopsis reniformis</name>
    <dbReference type="NCBI Taxonomy" id="531300"/>
    <lineage>
        <taxon>Bacteria</taxon>
        <taxon>Bacillati</taxon>
        <taxon>Cyanobacteriota</taxon>
        <taxon>Cyanophyceae</taxon>
        <taxon>Nostocales</taxon>
        <taxon>Aphanizomenonaceae</taxon>
        <taxon>Sphaerospermopsis</taxon>
    </lineage>
</organism>
<dbReference type="RefSeq" id="WP_137667237.1">
    <property type="nucleotide sequence ID" value="NZ_BJCE01000052.1"/>
</dbReference>
<evidence type="ECO:0000313" key="1">
    <source>
        <dbReference type="EMBL" id="GCL36844.1"/>
    </source>
</evidence>